<dbReference type="RefSeq" id="WP_320883365.1">
    <property type="nucleotide sequence ID" value="NZ_JALDAW010000011.1"/>
</dbReference>
<dbReference type="EMBL" id="JALDAW010000011">
    <property type="protein sequence ID" value="MDY5167799.1"/>
    <property type="molecule type" value="Genomic_DNA"/>
</dbReference>
<proteinExistence type="predicted"/>
<protein>
    <submittedName>
        <fullName evidence="1">Uncharacterized protein</fullName>
    </submittedName>
</protein>
<gene>
    <name evidence="1" type="ORF">MQE39_06680</name>
</gene>
<dbReference type="AlphaFoldDB" id="A0AB35URJ6"/>
<dbReference type="Proteomes" id="UP001276902">
    <property type="component" value="Unassembled WGS sequence"/>
</dbReference>
<evidence type="ECO:0000313" key="1">
    <source>
        <dbReference type="EMBL" id="MDY5167799.1"/>
    </source>
</evidence>
<reference evidence="1" key="1">
    <citation type="submission" date="2022-03" db="EMBL/GenBank/DDBJ databases">
        <title>First case of bacteraemia caused by Dielma fastidiosa in a patient hospitalised with diverticulitis.</title>
        <authorList>
            <person name="Forman-Ankjaer B."/>
            <person name="Hvid-Jensen F."/>
            <person name="Kobel C.M."/>
            <person name="Greve T."/>
        </authorList>
    </citation>
    <scope>NUCLEOTIDE SEQUENCE</scope>
    <source>
        <strain evidence="1">AUH_DF_2021</strain>
    </source>
</reference>
<sequence length="304" mass="35471">MSEKALFFSSFVAFDQFSPKYDMLIKGDAMSLAQEFTDDVYLSFEELEALLNYQNTQAVWHEIQAYRRPFEWQLKTSNQCFTLVLTPQLCAQCYALEQQIRFYQLLMGQRESSDYMLQAALNPETEQAFYLNHLKAYFKMFSCDQLTALTQMHVFAQIMAVRCFCHEDCLAAAAFCLQRYCLPSAADLLDLSLLACKDSTAEMIKMIHQAHQKLKVKLQLVKLKHSPFMNEGDVKELCARYPFLSNAQVQFYCAHRQAMHYYTVSDYAKWNQCSHETARTSLNELVKLGWYKKQKVGKKFVYLI</sequence>
<comment type="caution">
    <text evidence="1">The sequence shown here is derived from an EMBL/GenBank/DDBJ whole genome shotgun (WGS) entry which is preliminary data.</text>
</comment>
<name>A0AB35URJ6_9FIRM</name>
<organism evidence="1 2">
    <name type="scientific">Dielma fastidiosa</name>
    <dbReference type="NCBI Taxonomy" id="1034346"/>
    <lineage>
        <taxon>Bacteria</taxon>
        <taxon>Bacillati</taxon>
        <taxon>Bacillota</taxon>
        <taxon>Erysipelotrichia</taxon>
        <taxon>Erysipelotrichales</taxon>
        <taxon>Erysipelotrichaceae</taxon>
        <taxon>Dielma</taxon>
    </lineage>
</organism>
<evidence type="ECO:0000313" key="2">
    <source>
        <dbReference type="Proteomes" id="UP001276902"/>
    </source>
</evidence>
<accession>A0AB35URJ6</accession>